<dbReference type="InterPro" id="IPR009282">
    <property type="entry name" value="DUF937"/>
</dbReference>
<proteinExistence type="predicted"/>
<gene>
    <name evidence="1" type="ORF">J0B03_11530</name>
</gene>
<name>A0A975AHA2_9FIRM</name>
<organism evidence="1 2">
    <name type="scientific">Alkalibacter rhizosphaerae</name>
    <dbReference type="NCBI Taxonomy" id="2815577"/>
    <lineage>
        <taxon>Bacteria</taxon>
        <taxon>Bacillati</taxon>
        <taxon>Bacillota</taxon>
        <taxon>Clostridia</taxon>
        <taxon>Eubacteriales</taxon>
        <taxon>Eubacteriaceae</taxon>
        <taxon>Alkalibacter</taxon>
    </lineage>
</organism>
<evidence type="ECO:0000313" key="1">
    <source>
        <dbReference type="EMBL" id="QSX08404.1"/>
    </source>
</evidence>
<protein>
    <submittedName>
        <fullName evidence="1">DUF937 domain-containing protein</fullName>
    </submittedName>
</protein>
<sequence>MKKKEGDYVDLLNLLNNQLKDPDVLKTMGQKVGAEPDQVEKLTSMGIPALLAAMQKNAKDERGAQGLDRALEAHADDPMDDIMGFLGGVDTNDGQKILQHVFSKPDAVENQLSRQTGLQSNQVNGLLSQLAPLLLGALGKQKREQQVGANGLSGLLGGLVQQTGGSGMQGMLMGLLDADKDGDIMDDVGNIVGKLFKK</sequence>
<keyword evidence="2" id="KW-1185">Reference proteome</keyword>
<reference evidence="1" key="1">
    <citation type="submission" date="2021-03" db="EMBL/GenBank/DDBJ databases">
        <title>Alkalibacter marinus sp. nov., isolated from tidal flat sediment.</title>
        <authorList>
            <person name="Namirimu T."/>
            <person name="Yang J.-A."/>
            <person name="Yang S.-H."/>
            <person name="Kim Y.-J."/>
            <person name="Kwon K.K."/>
        </authorList>
    </citation>
    <scope>NUCLEOTIDE SEQUENCE</scope>
    <source>
        <strain evidence="1">ES005</strain>
    </source>
</reference>
<evidence type="ECO:0000313" key="2">
    <source>
        <dbReference type="Proteomes" id="UP000663499"/>
    </source>
</evidence>
<dbReference type="EMBL" id="CP071444">
    <property type="protein sequence ID" value="QSX08404.1"/>
    <property type="molecule type" value="Genomic_DNA"/>
</dbReference>
<accession>A0A975AHA2</accession>
<dbReference type="Pfam" id="PF06078">
    <property type="entry name" value="DUF937"/>
    <property type="match status" value="1"/>
</dbReference>
<dbReference type="RefSeq" id="WP_207299745.1">
    <property type="nucleotide sequence ID" value="NZ_CP071444.1"/>
</dbReference>
<dbReference type="AlphaFoldDB" id="A0A975AHA2"/>
<dbReference type="Proteomes" id="UP000663499">
    <property type="component" value="Chromosome"/>
</dbReference>
<dbReference type="KEGG" id="alka:J0B03_11530"/>